<feature type="domain" description="Clr5" evidence="2">
    <location>
        <begin position="122"/>
        <end position="159"/>
    </location>
</feature>
<organism evidence="3 4">
    <name type="scientific">Lasiosphaeria miniovina</name>
    <dbReference type="NCBI Taxonomy" id="1954250"/>
    <lineage>
        <taxon>Eukaryota</taxon>
        <taxon>Fungi</taxon>
        <taxon>Dikarya</taxon>
        <taxon>Ascomycota</taxon>
        <taxon>Pezizomycotina</taxon>
        <taxon>Sordariomycetes</taxon>
        <taxon>Sordariomycetidae</taxon>
        <taxon>Sordariales</taxon>
        <taxon>Lasiosphaeriaceae</taxon>
        <taxon>Lasiosphaeria</taxon>
    </lineage>
</organism>
<evidence type="ECO:0000313" key="4">
    <source>
        <dbReference type="Proteomes" id="UP001172101"/>
    </source>
</evidence>
<dbReference type="Pfam" id="PF14420">
    <property type="entry name" value="Clr5"/>
    <property type="match status" value="1"/>
</dbReference>
<feature type="compositionally biased region" description="Low complexity" evidence="1">
    <location>
        <begin position="20"/>
        <end position="33"/>
    </location>
</feature>
<feature type="compositionally biased region" description="Acidic residues" evidence="1">
    <location>
        <begin position="65"/>
        <end position="98"/>
    </location>
</feature>
<keyword evidence="4" id="KW-1185">Reference proteome</keyword>
<dbReference type="RefSeq" id="XP_060297391.1">
    <property type="nucleotide sequence ID" value="XM_060434431.1"/>
</dbReference>
<sequence length="163" mass="16917">MAESGAAEGSPPSAHNVHPAETAVSATATATATGLPENHQDAADTPSDPPSEENGAVASEAAAEFNDDQGDQGEVEPGEVEPGEDGDGDGDGDGDSDGDGARDTSRFIAHGDSKSVAPRIKDSHWEAHKDKILKHYVAENNTLDALMEIMDREYSFKPSTCIA</sequence>
<dbReference type="InterPro" id="IPR025676">
    <property type="entry name" value="Clr5_dom"/>
</dbReference>
<accession>A0AA40AMH7</accession>
<gene>
    <name evidence="3" type="ORF">B0T26DRAFT_333723</name>
</gene>
<dbReference type="GeneID" id="85317701"/>
<reference evidence="3" key="1">
    <citation type="submission" date="2023-06" db="EMBL/GenBank/DDBJ databases">
        <title>Genome-scale phylogeny and comparative genomics of the fungal order Sordariales.</title>
        <authorList>
            <consortium name="Lawrence Berkeley National Laboratory"/>
            <person name="Hensen N."/>
            <person name="Bonometti L."/>
            <person name="Westerberg I."/>
            <person name="Brannstrom I.O."/>
            <person name="Guillou S."/>
            <person name="Cros-Aarteil S."/>
            <person name="Calhoun S."/>
            <person name="Haridas S."/>
            <person name="Kuo A."/>
            <person name="Mondo S."/>
            <person name="Pangilinan J."/>
            <person name="Riley R."/>
            <person name="LaButti K."/>
            <person name="Andreopoulos B."/>
            <person name="Lipzen A."/>
            <person name="Chen C."/>
            <person name="Yanf M."/>
            <person name="Daum C."/>
            <person name="Ng V."/>
            <person name="Clum A."/>
            <person name="Steindorff A."/>
            <person name="Ohm R."/>
            <person name="Martin F."/>
            <person name="Silar P."/>
            <person name="Natvig D."/>
            <person name="Lalanne C."/>
            <person name="Gautier V."/>
            <person name="Ament-velasquez S.L."/>
            <person name="Kruys A."/>
            <person name="Hutchinson M.I."/>
            <person name="Powell A.J."/>
            <person name="Barry K."/>
            <person name="Miller A.N."/>
            <person name="Grigoriev I.V."/>
            <person name="Debuchy R."/>
            <person name="Gladieux P."/>
            <person name="Thoren M.H."/>
            <person name="Johannesson H."/>
        </authorList>
    </citation>
    <scope>NUCLEOTIDE SEQUENCE</scope>
    <source>
        <strain evidence="3">SMH2392-1A</strain>
    </source>
</reference>
<evidence type="ECO:0000313" key="3">
    <source>
        <dbReference type="EMBL" id="KAK0718598.1"/>
    </source>
</evidence>
<dbReference type="AlphaFoldDB" id="A0AA40AMH7"/>
<dbReference type="EMBL" id="JAUIRO010000004">
    <property type="protein sequence ID" value="KAK0718598.1"/>
    <property type="molecule type" value="Genomic_DNA"/>
</dbReference>
<feature type="region of interest" description="Disordered" evidence="1">
    <location>
        <begin position="1"/>
        <end position="122"/>
    </location>
</feature>
<protein>
    <recommendedName>
        <fullName evidence="2">Clr5 domain-containing protein</fullName>
    </recommendedName>
</protein>
<evidence type="ECO:0000256" key="1">
    <source>
        <dbReference type="SAM" id="MobiDB-lite"/>
    </source>
</evidence>
<evidence type="ECO:0000259" key="2">
    <source>
        <dbReference type="Pfam" id="PF14420"/>
    </source>
</evidence>
<feature type="compositionally biased region" description="Basic and acidic residues" evidence="1">
    <location>
        <begin position="99"/>
        <end position="122"/>
    </location>
</feature>
<name>A0AA40AMH7_9PEZI</name>
<dbReference type="Proteomes" id="UP001172101">
    <property type="component" value="Unassembled WGS sequence"/>
</dbReference>
<proteinExistence type="predicted"/>
<comment type="caution">
    <text evidence="3">The sequence shown here is derived from an EMBL/GenBank/DDBJ whole genome shotgun (WGS) entry which is preliminary data.</text>
</comment>